<comment type="caution">
    <text evidence="2">The sequence shown here is derived from an EMBL/GenBank/DDBJ whole genome shotgun (WGS) entry which is preliminary data.</text>
</comment>
<dbReference type="AlphaFoldDB" id="A0A4R5DKJ0"/>
<gene>
    <name evidence="2" type="ORF">E0F88_16040</name>
</gene>
<dbReference type="EMBL" id="SMFL01000005">
    <property type="protein sequence ID" value="TDE14696.1"/>
    <property type="molecule type" value="Genomic_DNA"/>
</dbReference>
<name>A0A4R5DKJ0_9BACT</name>
<dbReference type="PROSITE" id="PS51257">
    <property type="entry name" value="PROKAR_LIPOPROTEIN"/>
    <property type="match status" value="1"/>
</dbReference>
<dbReference type="OrthoDB" id="934251at2"/>
<evidence type="ECO:0000256" key="1">
    <source>
        <dbReference type="SAM" id="SignalP"/>
    </source>
</evidence>
<organism evidence="2 3">
    <name type="scientific">Dyadobacter psychrotolerans</name>
    <dbReference type="NCBI Taxonomy" id="2541721"/>
    <lineage>
        <taxon>Bacteria</taxon>
        <taxon>Pseudomonadati</taxon>
        <taxon>Bacteroidota</taxon>
        <taxon>Cytophagia</taxon>
        <taxon>Cytophagales</taxon>
        <taxon>Spirosomataceae</taxon>
        <taxon>Dyadobacter</taxon>
    </lineage>
</organism>
<keyword evidence="3" id="KW-1185">Reference proteome</keyword>
<reference evidence="2 3" key="1">
    <citation type="submission" date="2019-03" db="EMBL/GenBank/DDBJ databases">
        <title>Dyadobacter AR-3-6 sp. nov., isolated from arctic soil.</title>
        <authorList>
            <person name="Chaudhary D.K."/>
        </authorList>
    </citation>
    <scope>NUCLEOTIDE SEQUENCE [LARGE SCALE GENOMIC DNA]</scope>
    <source>
        <strain evidence="2 3">AR-3-6</strain>
    </source>
</reference>
<sequence length="257" mass="29808">MKKNLYLLFFLPLWLACKPVDAPLFGVEPKLAYNDEALFSKKTYCTDAACNDPFQEELYLYNASGKLTRINYYSRTAIGKLENLNYTDLIYNASGQLTNKISYHKIYQGTGFEIGSESEFEYKNGVLHSEKMFSNFKYPDRRVATGEITYLFENGKKTSQSSYDMQNKLSYRIGYTYKNDVLTRETYYDPTGKEMRSFEHLFSGNLRQIGEYVASSKEQVALIERRYDDQGRLLTQQTKVSNPLLCAMVPGMIRYSY</sequence>
<feature type="signal peptide" evidence="1">
    <location>
        <begin position="1"/>
        <end position="22"/>
    </location>
</feature>
<evidence type="ECO:0000313" key="3">
    <source>
        <dbReference type="Proteomes" id="UP000294850"/>
    </source>
</evidence>
<keyword evidence="1" id="KW-0732">Signal</keyword>
<dbReference type="RefSeq" id="WP_131959279.1">
    <property type="nucleotide sequence ID" value="NZ_SMFL01000005.1"/>
</dbReference>
<feature type="chain" id="PRO_5020734159" description="Toxin-antitoxin system YwqK family antitoxin" evidence="1">
    <location>
        <begin position="23"/>
        <end position="257"/>
    </location>
</feature>
<evidence type="ECO:0000313" key="2">
    <source>
        <dbReference type="EMBL" id="TDE14696.1"/>
    </source>
</evidence>
<protein>
    <recommendedName>
        <fullName evidence="4">Toxin-antitoxin system YwqK family antitoxin</fullName>
    </recommendedName>
</protein>
<evidence type="ECO:0008006" key="4">
    <source>
        <dbReference type="Google" id="ProtNLM"/>
    </source>
</evidence>
<accession>A0A4R5DKJ0</accession>
<proteinExistence type="predicted"/>
<dbReference type="Proteomes" id="UP000294850">
    <property type="component" value="Unassembled WGS sequence"/>
</dbReference>